<dbReference type="Proteomes" id="UP000016927">
    <property type="component" value="Unassembled WGS sequence"/>
</dbReference>
<evidence type="ECO:0000313" key="3">
    <source>
        <dbReference type="EMBL" id="EOB13219.1"/>
    </source>
</evidence>
<dbReference type="SUPFAM" id="SSF110942">
    <property type="entry name" value="HSP90 C-terminal domain"/>
    <property type="match status" value="1"/>
</dbReference>
<dbReference type="InterPro" id="IPR037196">
    <property type="entry name" value="HSP90_C"/>
</dbReference>
<dbReference type="InterPro" id="IPR001404">
    <property type="entry name" value="Hsp90_fam"/>
</dbReference>
<keyword evidence="2" id="KW-0143">Chaperone</keyword>
<dbReference type="GO" id="GO:0016887">
    <property type="term" value="F:ATP hydrolysis activity"/>
    <property type="evidence" value="ECO:0007669"/>
    <property type="project" value="InterPro"/>
</dbReference>
<gene>
    <name evidence="3" type="primary">ENPL</name>
    <name evidence="3" type="ORF">NBO_108g0002</name>
</gene>
<proteinExistence type="inferred from homology"/>
<reference evidence="3 4" key="1">
    <citation type="journal article" date="2013" name="BMC Genomics">
        <title>Comparative genomics of parasitic silkworm microsporidia reveal an association between genome expansion and host adaptation.</title>
        <authorList>
            <person name="Pan G."/>
            <person name="Xu J."/>
            <person name="Li T."/>
            <person name="Xia Q."/>
            <person name="Liu S.L."/>
            <person name="Zhang G."/>
            <person name="Li S."/>
            <person name="Li C."/>
            <person name="Liu H."/>
            <person name="Yang L."/>
            <person name="Liu T."/>
            <person name="Zhang X."/>
            <person name="Wu Z."/>
            <person name="Fan W."/>
            <person name="Dang X."/>
            <person name="Xiang H."/>
            <person name="Tao M."/>
            <person name="Li Y."/>
            <person name="Hu J."/>
            <person name="Li Z."/>
            <person name="Lin L."/>
            <person name="Luo J."/>
            <person name="Geng L."/>
            <person name="Wang L."/>
            <person name="Long M."/>
            <person name="Wan Y."/>
            <person name="He N."/>
            <person name="Zhang Z."/>
            <person name="Lu C."/>
            <person name="Keeling P.J."/>
            <person name="Wang J."/>
            <person name="Xiang Z."/>
            <person name="Zhou Z."/>
        </authorList>
    </citation>
    <scope>NUCLEOTIDE SEQUENCE [LARGE SCALE GENOMIC DNA]</scope>
    <source>
        <strain evidence="4">CQ1 / CVCC 102059</strain>
    </source>
</reference>
<name>R0M5D4_NOSB1</name>
<dbReference type="GO" id="GO:0140662">
    <property type="term" value="F:ATP-dependent protein folding chaperone"/>
    <property type="evidence" value="ECO:0007669"/>
    <property type="project" value="InterPro"/>
</dbReference>
<dbReference type="STRING" id="578461.R0M5D4"/>
<dbReference type="PANTHER" id="PTHR11528">
    <property type="entry name" value="HEAT SHOCK PROTEIN 90 FAMILY MEMBER"/>
    <property type="match status" value="1"/>
</dbReference>
<dbReference type="GO" id="GO:0005524">
    <property type="term" value="F:ATP binding"/>
    <property type="evidence" value="ECO:0007669"/>
    <property type="project" value="InterPro"/>
</dbReference>
<dbReference type="VEuPathDB" id="MicrosporidiaDB:NBO_108g0002"/>
<dbReference type="Pfam" id="PF00183">
    <property type="entry name" value="HSP90"/>
    <property type="match status" value="1"/>
</dbReference>
<dbReference type="HOGENOM" id="CLU_2483930_0_0_1"/>
<evidence type="ECO:0000256" key="2">
    <source>
        <dbReference type="ARBA" id="ARBA00023186"/>
    </source>
</evidence>
<dbReference type="EMBL" id="KB909016">
    <property type="protein sequence ID" value="EOB13219.1"/>
    <property type="molecule type" value="Genomic_DNA"/>
</dbReference>
<evidence type="ECO:0000256" key="1">
    <source>
        <dbReference type="ARBA" id="ARBA00008239"/>
    </source>
</evidence>
<dbReference type="AlphaFoldDB" id="R0M5D4"/>
<dbReference type="OrthoDB" id="28737at2759"/>
<evidence type="ECO:0000313" key="4">
    <source>
        <dbReference type="Proteomes" id="UP000016927"/>
    </source>
</evidence>
<organism evidence="3 4">
    <name type="scientific">Nosema bombycis (strain CQ1 / CVCC 102059)</name>
    <name type="common">Microsporidian parasite</name>
    <name type="synonym">Pebrine of silkworm</name>
    <dbReference type="NCBI Taxonomy" id="578461"/>
    <lineage>
        <taxon>Eukaryota</taxon>
        <taxon>Fungi</taxon>
        <taxon>Fungi incertae sedis</taxon>
        <taxon>Microsporidia</taxon>
        <taxon>Nosematidae</taxon>
        <taxon>Nosema</taxon>
    </lineage>
</organism>
<sequence>MESIMSSQLVAEKNPLAAMTALSKKIFEINPNHGITKGLRKLLENNEEEKLKDTVSLLFQTTQINCGFVMKDPSTYCKMVYKQLGSE</sequence>
<keyword evidence="4" id="KW-1185">Reference proteome</keyword>
<dbReference type="Gene3D" id="1.20.120.790">
    <property type="entry name" value="Heat shock protein 90, C-terminal domain"/>
    <property type="match status" value="1"/>
</dbReference>
<accession>R0M5D4</accession>
<dbReference type="GO" id="GO:0051082">
    <property type="term" value="F:unfolded protein binding"/>
    <property type="evidence" value="ECO:0007669"/>
    <property type="project" value="InterPro"/>
</dbReference>
<comment type="similarity">
    <text evidence="1">Belongs to the heat shock protein 90 family.</text>
</comment>
<protein>
    <submittedName>
        <fullName evidence="3">Endoplasmin</fullName>
    </submittedName>
</protein>